<dbReference type="PANTHER" id="PTHR30408">
    <property type="entry name" value="TYPE-1 RESTRICTION ENZYME ECOKI SPECIFICITY PROTEIN"/>
    <property type="match status" value="1"/>
</dbReference>
<dbReference type="RefSeq" id="WP_090173342.1">
    <property type="nucleotide sequence ID" value="NZ_FMXR01000008.1"/>
</dbReference>
<dbReference type="EMBL" id="FMXR01000008">
    <property type="protein sequence ID" value="SDB16436.1"/>
    <property type="molecule type" value="Genomic_DNA"/>
</dbReference>
<dbReference type="CDD" id="cd17266">
    <property type="entry name" value="RMtype1_S_Sau1132ORF3780P-TRD2-CR2_like"/>
    <property type="match status" value="1"/>
</dbReference>
<keyword evidence="2" id="KW-0680">Restriction system</keyword>
<comment type="similarity">
    <text evidence="1">Belongs to the type-I restriction system S methylase family.</text>
</comment>
<evidence type="ECO:0000313" key="5">
    <source>
        <dbReference type="EMBL" id="SDB16436.1"/>
    </source>
</evidence>
<evidence type="ECO:0000256" key="2">
    <source>
        <dbReference type="ARBA" id="ARBA00022747"/>
    </source>
</evidence>
<evidence type="ECO:0000256" key="1">
    <source>
        <dbReference type="ARBA" id="ARBA00010923"/>
    </source>
</evidence>
<dbReference type="Gene3D" id="3.90.220.20">
    <property type="entry name" value="DNA methylase specificity domains"/>
    <property type="match status" value="2"/>
</dbReference>
<accession>A0A1G6B761</accession>
<evidence type="ECO:0000256" key="3">
    <source>
        <dbReference type="ARBA" id="ARBA00023125"/>
    </source>
</evidence>
<dbReference type="OrthoDB" id="9811611at2"/>
<keyword evidence="3" id="KW-0238">DNA-binding</keyword>
<dbReference type="AlphaFoldDB" id="A0A1G6B761"/>
<dbReference type="Pfam" id="PF01420">
    <property type="entry name" value="Methylase_S"/>
    <property type="match status" value="2"/>
</dbReference>
<dbReference type="Proteomes" id="UP000199228">
    <property type="component" value="Unassembled WGS sequence"/>
</dbReference>
<dbReference type="CDD" id="cd17246">
    <property type="entry name" value="RMtype1_S_SonII-TRD2-CR2_like"/>
    <property type="match status" value="1"/>
</dbReference>
<organism evidence="5 6">
    <name type="scientific">Eubacterium oxidoreducens</name>
    <dbReference type="NCBI Taxonomy" id="1732"/>
    <lineage>
        <taxon>Bacteria</taxon>
        <taxon>Bacillati</taxon>
        <taxon>Bacillota</taxon>
        <taxon>Clostridia</taxon>
        <taxon>Eubacteriales</taxon>
        <taxon>Eubacteriaceae</taxon>
        <taxon>Eubacterium</taxon>
    </lineage>
</organism>
<evidence type="ECO:0000259" key="4">
    <source>
        <dbReference type="Pfam" id="PF01420"/>
    </source>
</evidence>
<feature type="domain" description="Type I restriction modification DNA specificity" evidence="4">
    <location>
        <begin position="209"/>
        <end position="354"/>
    </location>
</feature>
<dbReference type="GO" id="GO:0003677">
    <property type="term" value="F:DNA binding"/>
    <property type="evidence" value="ECO:0007669"/>
    <property type="project" value="UniProtKB-KW"/>
</dbReference>
<dbReference type="InterPro" id="IPR000055">
    <property type="entry name" value="Restrct_endonuc_typeI_TRD"/>
</dbReference>
<name>A0A1G6B761_EUBOX</name>
<dbReference type="GO" id="GO:0009307">
    <property type="term" value="P:DNA restriction-modification system"/>
    <property type="evidence" value="ECO:0007669"/>
    <property type="project" value="UniProtKB-KW"/>
</dbReference>
<sequence>MIVDKVKLSEVCKSISDGDHQPPPKASNGIPFVTIANITNSNKFDFSNTMFVPREYYDSLDDKRRPKEGDILYSVVGSFGIPVYLRDNQAFVFQRHIAILRPDASVINPEYLYYTMLSRDFYMKADAVALGAAQRTISLTALRNMEVKLPPMDVQNKIVDLLKPYDAFIDNNQKQIKLLEEAAKRLYKEWFVDFRFPNYETYKLINDIPEKWSVVSIDDVFEIKYGKTLPTSKISKSGKYPVYGANGVIGYYSEKNVDEIVPLITSRGNGSGDVLRTHDSEAFVTNNSFIVKGKEDYLRMPFTYELMLHTNFKSVCTGSAQPQLTNNSISTIKVVLPEEYIIQKYNAIADKWIKKIEVLLMQNKKAIEARDRLLPKLMSGEIEV</sequence>
<feature type="domain" description="Type I restriction modification DNA specificity" evidence="4">
    <location>
        <begin position="4"/>
        <end position="180"/>
    </location>
</feature>
<protein>
    <submittedName>
        <fullName evidence="5">Type I restriction enzyme, S subunit</fullName>
    </submittedName>
</protein>
<dbReference type="PANTHER" id="PTHR30408:SF13">
    <property type="entry name" value="TYPE I RESTRICTION ENZYME HINDI SPECIFICITY SUBUNIT"/>
    <property type="match status" value="1"/>
</dbReference>
<dbReference type="SUPFAM" id="SSF116734">
    <property type="entry name" value="DNA methylase specificity domain"/>
    <property type="match status" value="2"/>
</dbReference>
<keyword evidence="6" id="KW-1185">Reference proteome</keyword>
<gene>
    <name evidence="5" type="ORF">SAMN02910417_01254</name>
</gene>
<dbReference type="STRING" id="1732.SAMN02910417_01254"/>
<dbReference type="InterPro" id="IPR044946">
    <property type="entry name" value="Restrct_endonuc_typeI_TRD_sf"/>
</dbReference>
<proteinExistence type="inferred from homology"/>
<dbReference type="InterPro" id="IPR052021">
    <property type="entry name" value="Type-I_RS_S_subunit"/>
</dbReference>
<reference evidence="5 6" key="1">
    <citation type="submission" date="2016-10" db="EMBL/GenBank/DDBJ databases">
        <authorList>
            <person name="de Groot N.N."/>
        </authorList>
    </citation>
    <scope>NUCLEOTIDE SEQUENCE [LARGE SCALE GENOMIC DNA]</scope>
    <source>
        <strain evidence="5 6">DSM 3217</strain>
    </source>
</reference>
<evidence type="ECO:0000313" key="6">
    <source>
        <dbReference type="Proteomes" id="UP000199228"/>
    </source>
</evidence>